<proteinExistence type="predicted"/>
<keyword evidence="2" id="KW-1185">Reference proteome</keyword>
<dbReference type="OMA" id="RIFEVQL"/>
<evidence type="ECO:0000313" key="1">
    <source>
        <dbReference type="EMBL" id="KAH7281556.1"/>
    </source>
</evidence>
<reference evidence="1" key="1">
    <citation type="submission" date="2021-08" db="EMBL/GenBank/DDBJ databases">
        <title>WGS assembly of Ceratopteris richardii.</title>
        <authorList>
            <person name="Marchant D.B."/>
            <person name="Chen G."/>
            <person name="Jenkins J."/>
            <person name="Shu S."/>
            <person name="Leebens-Mack J."/>
            <person name="Grimwood J."/>
            <person name="Schmutz J."/>
            <person name="Soltis P."/>
            <person name="Soltis D."/>
            <person name="Chen Z.-H."/>
        </authorList>
    </citation>
    <scope>NUCLEOTIDE SEQUENCE</scope>
    <source>
        <strain evidence="1">Whitten #5841</strain>
        <tissue evidence="1">Leaf</tissue>
    </source>
</reference>
<sequence>MFHCKGVDTPLAVNLKHPQTTGLSSKASSPQAFPYANILGSLHYLVTCTRPDLCFATNYLSRFIKEPQAIHVQYIKRLLRYLRATSHLGFSFSPSPPSPSLIGYSDADWGGDPTSLQSTPGYLYLLAGASYLAEQETRLSVSILH</sequence>
<evidence type="ECO:0000313" key="2">
    <source>
        <dbReference type="Proteomes" id="UP000825935"/>
    </source>
</evidence>
<comment type="caution">
    <text evidence="1">The sequence shown here is derived from an EMBL/GenBank/DDBJ whole genome shotgun (WGS) entry which is preliminary data.</text>
</comment>
<organism evidence="1 2">
    <name type="scientific">Ceratopteris richardii</name>
    <name type="common">Triangle waterfern</name>
    <dbReference type="NCBI Taxonomy" id="49495"/>
    <lineage>
        <taxon>Eukaryota</taxon>
        <taxon>Viridiplantae</taxon>
        <taxon>Streptophyta</taxon>
        <taxon>Embryophyta</taxon>
        <taxon>Tracheophyta</taxon>
        <taxon>Polypodiopsida</taxon>
        <taxon>Polypodiidae</taxon>
        <taxon>Polypodiales</taxon>
        <taxon>Pteridineae</taxon>
        <taxon>Pteridaceae</taxon>
        <taxon>Parkerioideae</taxon>
        <taxon>Ceratopteris</taxon>
    </lineage>
</organism>
<dbReference type="EMBL" id="CM035441">
    <property type="protein sequence ID" value="KAH7281556.1"/>
    <property type="molecule type" value="Genomic_DNA"/>
</dbReference>
<dbReference type="PANTHER" id="PTHR11439:SF483">
    <property type="entry name" value="PEPTIDE SYNTHASE GLIP-LIKE, PUTATIVE (AFU_ORTHOLOGUE AFUA_3G12920)-RELATED"/>
    <property type="match status" value="1"/>
</dbReference>
<accession>A0A8T2QCZ8</accession>
<gene>
    <name evidence="1" type="ORF">KP509_36G053500</name>
</gene>
<dbReference type="AlphaFoldDB" id="A0A8T2QCZ8"/>
<dbReference type="OrthoDB" id="1719680at2759"/>
<evidence type="ECO:0008006" key="3">
    <source>
        <dbReference type="Google" id="ProtNLM"/>
    </source>
</evidence>
<dbReference type="Proteomes" id="UP000825935">
    <property type="component" value="Chromosome 36"/>
</dbReference>
<protein>
    <recommendedName>
        <fullName evidence="3">Mitochondrial protein</fullName>
    </recommendedName>
</protein>
<name>A0A8T2QCZ8_CERRI</name>
<dbReference type="PANTHER" id="PTHR11439">
    <property type="entry name" value="GAG-POL-RELATED RETROTRANSPOSON"/>
    <property type="match status" value="1"/>
</dbReference>